<proteinExistence type="predicted"/>
<name>A0ABT4VG41_9HELI</name>
<accession>A0ABT4VG41</accession>
<evidence type="ECO:0008006" key="3">
    <source>
        <dbReference type="Google" id="ProtNLM"/>
    </source>
</evidence>
<dbReference type="EMBL" id="JAQHXR010000002">
    <property type="protein sequence ID" value="MDA3969070.1"/>
    <property type="molecule type" value="Genomic_DNA"/>
</dbReference>
<reference evidence="1 2" key="1">
    <citation type="submission" date="2023-01" db="EMBL/GenBank/DDBJ databases">
        <title>Description of Helicobacter ibis sp. nov. isolated from faecal droppings of black-faced ibis (Theristicus melanopis).</title>
        <authorList>
            <person name="Lopez-Cantillo M."/>
            <person name="Vidal-Veuthey B."/>
            <person name="Mella A."/>
            <person name="De La Haba R."/>
            <person name="Collado L."/>
        </authorList>
    </citation>
    <scope>NUCLEOTIDE SEQUENCE [LARGE SCALE GENOMIC DNA]</scope>
    <source>
        <strain evidence="1 2">A82</strain>
    </source>
</reference>
<evidence type="ECO:0000313" key="1">
    <source>
        <dbReference type="EMBL" id="MDA3969070.1"/>
    </source>
</evidence>
<organism evidence="1 2">
    <name type="scientific">Helicobacter ibis</name>
    <dbReference type="NCBI Taxonomy" id="2962633"/>
    <lineage>
        <taxon>Bacteria</taxon>
        <taxon>Pseudomonadati</taxon>
        <taxon>Campylobacterota</taxon>
        <taxon>Epsilonproteobacteria</taxon>
        <taxon>Campylobacterales</taxon>
        <taxon>Helicobacteraceae</taxon>
        <taxon>Helicobacter</taxon>
    </lineage>
</organism>
<gene>
    <name evidence="1" type="ORF">PF021_05195</name>
</gene>
<protein>
    <recommendedName>
        <fullName evidence="3">YtxH domain-containing protein</fullName>
    </recommendedName>
</protein>
<dbReference type="Proteomes" id="UP001210261">
    <property type="component" value="Unassembled WGS sequence"/>
</dbReference>
<keyword evidence="2" id="KW-1185">Reference proteome</keyword>
<dbReference type="RefSeq" id="WP_271021368.1">
    <property type="nucleotide sequence ID" value="NZ_JAQHXR010000002.1"/>
</dbReference>
<sequence length="86" mass="9383">MALPFIAGLVVGSAVAVAFSKRDKIKDVLNSKEVKCVINKGKEISKNAYEKINSEVADIKDSLANITKTTKADETTLKKTTKRTKK</sequence>
<evidence type="ECO:0000313" key="2">
    <source>
        <dbReference type="Proteomes" id="UP001210261"/>
    </source>
</evidence>
<comment type="caution">
    <text evidence="1">The sequence shown here is derived from an EMBL/GenBank/DDBJ whole genome shotgun (WGS) entry which is preliminary data.</text>
</comment>